<dbReference type="InterPro" id="IPR021641">
    <property type="entry name" value="DUF3245"/>
</dbReference>
<gene>
    <name evidence="2" type="ORF">F3Y22_tig00111505pilonHSYRG00023</name>
</gene>
<dbReference type="PANTHER" id="PTHR35741:SF1">
    <property type="entry name" value="FACTOR CWC22-LIKE PROTEIN, PUTATIVE (DUF3245)-RELATED"/>
    <property type="match status" value="1"/>
</dbReference>
<organism evidence="2 3">
    <name type="scientific">Hibiscus syriacus</name>
    <name type="common">Rose of Sharon</name>
    <dbReference type="NCBI Taxonomy" id="106335"/>
    <lineage>
        <taxon>Eukaryota</taxon>
        <taxon>Viridiplantae</taxon>
        <taxon>Streptophyta</taxon>
        <taxon>Embryophyta</taxon>
        <taxon>Tracheophyta</taxon>
        <taxon>Spermatophyta</taxon>
        <taxon>Magnoliopsida</taxon>
        <taxon>eudicotyledons</taxon>
        <taxon>Gunneridae</taxon>
        <taxon>Pentapetalae</taxon>
        <taxon>rosids</taxon>
        <taxon>malvids</taxon>
        <taxon>Malvales</taxon>
        <taxon>Malvaceae</taxon>
        <taxon>Malvoideae</taxon>
        <taxon>Hibiscus</taxon>
    </lineage>
</organism>
<evidence type="ECO:0000256" key="1">
    <source>
        <dbReference type="SAM" id="MobiDB-lite"/>
    </source>
</evidence>
<evidence type="ECO:0000313" key="2">
    <source>
        <dbReference type="EMBL" id="KAE8677583.1"/>
    </source>
</evidence>
<protein>
    <submittedName>
        <fullName evidence="2">Uncharacterized protein</fullName>
    </submittedName>
</protein>
<sequence>MSSIAAANAGSARGIRSPVQEPSRTGPVKPNRVKLTHLIKEMYWITGTSVRILRFARVAALSVLCVSCSTRVVVSRLHLVLWAVPVMAEQWLNKMNGSGQDEVVEEEPEARPERLGLGAKVPRQSKVGLSNDPVARKLSTKLGAGKRKASKNQDSSTPSGQDMVNEDDGDEDLDS</sequence>
<evidence type="ECO:0000313" key="3">
    <source>
        <dbReference type="Proteomes" id="UP000436088"/>
    </source>
</evidence>
<feature type="compositionally biased region" description="Acidic residues" evidence="1">
    <location>
        <begin position="164"/>
        <end position="175"/>
    </location>
</feature>
<feature type="region of interest" description="Disordered" evidence="1">
    <location>
        <begin position="99"/>
        <end position="175"/>
    </location>
</feature>
<dbReference type="PANTHER" id="PTHR35741">
    <property type="entry name" value="FACTOR CWC22-LIKE PROTEIN, PUTATIVE (DUF3245)-RELATED"/>
    <property type="match status" value="1"/>
</dbReference>
<reference evidence="2" key="1">
    <citation type="submission" date="2019-09" db="EMBL/GenBank/DDBJ databases">
        <title>Draft genome information of white flower Hibiscus syriacus.</title>
        <authorList>
            <person name="Kim Y.-M."/>
        </authorList>
    </citation>
    <scope>NUCLEOTIDE SEQUENCE [LARGE SCALE GENOMIC DNA]</scope>
    <source>
        <strain evidence="2">YM2019G1</strain>
    </source>
</reference>
<feature type="compositionally biased region" description="Polar residues" evidence="1">
    <location>
        <begin position="152"/>
        <end position="162"/>
    </location>
</feature>
<comment type="caution">
    <text evidence="2">The sequence shown here is derived from an EMBL/GenBank/DDBJ whole genome shotgun (WGS) entry which is preliminary data.</text>
</comment>
<dbReference type="AlphaFoldDB" id="A0A6A2XP78"/>
<proteinExistence type="predicted"/>
<accession>A0A6A2XP78</accession>
<dbReference type="Pfam" id="PF11595">
    <property type="entry name" value="DUF3245"/>
    <property type="match status" value="1"/>
</dbReference>
<feature type="region of interest" description="Disordered" evidence="1">
    <location>
        <begin position="7"/>
        <end position="29"/>
    </location>
</feature>
<name>A0A6A2XP78_HIBSY</name>
<dbReference type="EMBL" id="VEPZ02001357">
    <property type="protein sequence ID" value="KAE8677583.1"/>
    <property type="molecule type" value="Genomic_DNA"/>
</dbReference>
<dbReference type="Proteomes" id="UP000436088">
    <property type="component" value="Unassembled WGS sequence"/>
</dbReference>
<keyword evidence="3" id="KW-1185">Reference proteome</keyword>